<sequence length="201" mass="22068">MTKIALIIAKVFSNIVLVFTFLVVMLTVFLTGYARGYGNGWNGAVGEYQKLLSDKVSSTTKPSATDAPIRYPLSTTRSSLWGGPQLWDAVNKSRVEHGVNPLKQKDELCTIASIRLNQLLELGKLDGHEGFSKLPTDRPDLKWIFEEYDISEFLVSGATSPQNAVDLWLNTLGHKKLLTGGEYSFGCIYAQSGFGVAIAAY</sequence>
<evidence type="ECO:0000313" key="3">
    <source>
        <dbReference type="EMBL" id="KKQ92010.1"/>
    </source>
</evidence>
<reference evidence="3 4" key="1">
    <citation type="journal article" date="2015" name="Nature">
        <title>rRNA introns, odd ribosomes, and small enigmatic genomes across a large radiation of phyla.</title>
        <authorList>
            <person name="Brown C.T."/>
            <person name="Hug L.A."/>
            <person name="Thomas B.C."/>
            <person name="Sharon I."/>
            <person name="Castelle C.J."/>
            <person name="Singh A."/>
            <person name="Wilkins M.J."/>
            <person name="Williams K.H."/>
            <person name="Banfield J.F."/>
        </authorList>
    </citation>
    <scope>NUCLEOTIDE SEQUENCE [LARGE SCALE GENOMIC DNA]</scope>
</reference>
<dbReference type="STRING" id="1618572.UT17_C0003G0033"/>
<accession>A0A0G0LVH4</accession>
<dbReference type="Proteomes" id="UP000034774">
    <property type="component" value="Unassembled WGS sequence"/>
</dbReference>
<keyword evidence="1" id="KW-1133">Transmembrane helix</keyword>
<comment type="caution">
    <text evidence="3">The sequence shown here is derived from an EMBL/GenBank/DDBJ whole genome shotgun (WGS) entry which is preliminary data.</text>
</comment>
<dbReference type="InterPro" id="IPR014044">
    <property type="entry name" value="CAP_dom"/>
</dbReference>
<feature type="transmembrane region" description="Helical" evidence="1">
    <location>
        <begin position="12"/>
        <end position="34"/>
    </location>
</feature>
<dbReference type="Pfam" id="PF00188">
    <property type="entry name" value="CAP"/>
    <property type="match status" value="1"/>
</dbReference>
<evidence type="ECO:0000313" key="4">
    <source>
        <dbReference type="Proteomes" id="UP000034774"/>
    </source>
</evidence>
<gene>
    <name evidence="3" type="ORF">UT17_C0003G0033</name>
</gene>
<evidence type="ECO:0000256" key="1">
    <source>
        <dbReference type="SAM" id="Phobius"/>
    </source>
</evidence>
<organism evidence="3 4">
    <name type="scientific">Candidatus Woesebacteria bacterium GW2011_GWB1_39_10</name>
    <dbReference type="NCBI Taxonomy" id="1618572"/>
    <lineage>
        <taxon>Bacteria</taxon>
        <taxon>Candidatus Woeseibacteriota</taxon>
    </lineage>
</organism>
<keyword evidence="1" id="KW-0812">Transmembrane</keyword>
<feature type="domain" description="SCP" evidence="2">
    <location>
        <begin position="88"/>
        <end position="195"/>
    </location>
</feature>
<dbReference type="AlphaFoldDB" id="A0A0G0LVH4"/>
<evidence type="ECO:0000259" key="2">
    <source>
        <dbReference type="Pfam" id="PF00188"/>
    </source>
</evidence>
<proteinExistence type="predicted"/>
<dbReference type="InterPro" id="IPR035940">
    <property type="entry name" value="CAP_sf"/>
</dbReference>
<keyword evidence="1" id="KW-0472">Membrane</keyword>
<dbReference type="SUPFAM" id="SSF55797">
    <property type="entry name" value="PR-1-like"/>
    <property type="match status" value="1"/>
</dbReference>
<protein>
    <recommendedName>
        <fullName evidence="2">SCP domain-containing protein</fullName>
    </recommendedName>
</protein>
<name>A0A0G0LVH4_9BACT</name>
<dbReference type="EMBL" id="LBVU01000003">
    <property type="protein sequence ID" value="KKQ92010.1"/>
    <property type="molecule type" value="Genomic_DNA"/>
</dbReference>
<dbReference type="Gene3D" id="3.40.33.10">
    <property type="entry name" value="CAP"/>
    <property type="match status" value="1"/>
</dbReference>